<dbReference type="EMBL" id="MEUA01000038">
    <property type="protein sequence ID" value="OGC14336.1"/>
    <property type="molecule type" value="Genomic_DNA"/>
</dbReference>
<dbReference type="InterPro" id="IPR005814">
    <property type="entry name" value="Aminotrans_3"/>
</dbReference>
<dbReference type="InterPro" id="IPR015422">
    <property type="entry name" value="PyrdxlP-dep_Trfase_small"/>
</dbReference>
<reference evidence="12 13" key="1">
    <citation type="journal article" date="2016" name="Nat. Commun.">
        <title>Thousands of microbial genomes shed light on interconnected biogeochemical processes in an aquifer system.</title>
        <authorList>
            <person name="Anantharaman K."/>
            <person name="Brown C.T."/>
            <person name="Hug L.A."/>
            <person name="Sharon I."/>
            <person name="Castelle C.J."/>
            <person name="Probst A.J."/>
            <person name="Thomas B.C."/>
            <person name="Singh A."/>
            <person name="Wilkins M.J."/>
            <person name="Karaoz U."/>
            <person name="Brodie E.L."/>
            <person name="Williams K.H."/>
            <person name="Hubbard S.S."/>
            <person name="Banfield J.F."/>
        </authorList>
    </citation>
    <scope>NUCLEOTIDE SEQUENCE [LARGE SCALE GENOMIC DNA]</scope>
</reference>
<comment type="caution">
    <text evidence="11">Lacks conserved residue(s) required for the propagation of feature annotation.</text>
</comment>
<feature type="binding site" evidence="11">
    <location>
        <position position="156"/>
    </location>
    <ligand>
        <name>substrate</name>
    </ligand>
</feature>
<proteinExistence type="inferred from homology"/>
<dbReference type="GO" id="GO:0030170">
    <property type="term" value="F:pyridoxal phosphate binding"/>
    <property type="evidence" value="ECO:0007669"/>
    <property type="project" value="UniProtKB-UniRule"/>
</dbReference>
<dbReference type="InterPro" id="IPR049704">
    <property type="entry name" value="Aminotrans_3_PPA_site"/>
</dbReference>
<dbReference type="PANTHER" id="PTHR42684:SF17">
    <property type="entry name" value="ADENOSYLMETHIONINE-8-AMINO-7-OXONONANOATE AMINOTRANSFERASE"/>
    <property type="match status" value="1"/>
</dbReference>
<feature type="modified residue" description="N6-(pyridoxal phosphate)lysine" evidence="11">
    <location>
        <position position="273"/>
    </location>
</feature>
<dbReference type="Proteomes" id="UP000177905">
    <property type="component" value="Unassembled WGS sequence"/>
</dbReference>
<dbReference type="UniPathway" id="UPA00078">
    <property type="reaction ID" value="UER00160"/>
</dbReference>
<dbReference type="FunFam" id="3.40.640.10:FF:000078">
    <property type="entry name" value="Adenosylmethionine-8-amino-7-oxononanoate aminotransferase"/>
    <property type="match status" value="1"/>
</dbReference>
<feature type="binding site" evidence="11">
    <location>
        <position position="403"/>
    </location>
    <ligand>
        <name>substrate</name>
    </ligand>
</feature>
<feature type="binding site" evidence="11">
    <location>
        <begin position="309"/>
        <end position="310"/>
    </location>
    <ligand>
        <name>pyridoxal 5'-phosphate</name>
        <dbReference type="ChEBI" id="CHEBI:597326"/>
    </ligand>
</feature>
<comment type="cofactor">
    <cofactor evidence="1 11">
        <name>pyridoxal 5'-phosphate</name>
        <dbReference type="ChEBI" id="CHEBI:597326"/>
    </cofactor>
</comment>
<keyword evidence="8 11" id="KW-0093">Biotin biosynthesis</keyword>
<evidence type="ECO:0000256" key="11">
    <source>
        <dbReference type="HAMAP-Rule" id="MF_00834"/>
    </source>
</evidence>
<dbReference type="PANTHER" id="PTHR42684">
    <property type="entry name" value="ADENOSYLMETHIONINE-8-AMINO-7-OXONONANOATE AMINOTRANSFERASE"/>
    <property type="match status" value="1"/>
</dbReference>
<dbReference type="GO" id="GO:0009102">
    <property type="term" value="P:biotin biosynthetic process"/>
    <property type="evidence" value="ECO:0007669"/>
    <property type="project" value="UniProtKB-UniRule"/>
</dbReference>
<evidence type="ECO:0000313" key="12">
    <source>
        <dbReference type="EMBL" id="OGC14336.1"/>
    </source>
</evidence>
<evidence type="ECO:0000256" key="10">
    <source>
        <dbReference type="ARBA" id="ARBA00060970"/>
    </source>
</evidence>
<evidence type="ECO:0000256" key="3">
    <source>
        <dbReference type="ARBA" id="ARBA00011738"/>
    </source>
</evidence>
<dbReference type="InterPro" id="IPR005815">
    <property type="entry name" value="BioA"/>
</dbReference>
<keyword evidence="5 11" id="KW-0032">Aminotransferase</keyword>
<organism evidence="12 13">
    <name type="scientific">candidate division WOR-1 bacterium RIFOXYB2_FULL_36_35</name>
    <dbReference type="NCBI Taxonomy" id="1802578"/>
    <lineage>
        <taxon>Bacteria</taxon>
        <taxon>Bacillati</taxon>
        <taxon>Saganbacteria</taxon>
    </lineage>
</organism>
<evidence type="ECO:0000256" key="4">
    <source>
        <dbReference type="ARBA" id="ARBA00022490"/>
    </source>
</evidence>
<feature type="binding site" evidence="11">
    <location>
        <position position="244"/>
    </location>
    <ligand>
        <name>pyridoxal 5'-phosphate</name>
        <dbReference type="ChEBI" id="CHEBI:597326"/>
    </ligand>
</feature>
<dbReference type="GO" id="GO:0004015">
    <property type="term" value="F:adenosylmethionine-8-amino-7-oxononanoate transaminase activity"/>
    <property type="evidence" value="ECO:0007669"/>
    <property type="project" value="UniProtKB-UniRule"/>
</dbReference>
<dbReference type="Gene3D" id="3.90.1150.10">
    <property type="entry name" value="Aspartate Aminotransferase, domain 1"/>
    <property type="match status" value="1"/>
</dbReference>
<keyword evidence="4 11" id="KW-0963">Cytoplasm</keyword>
<gene>
    <name evidence="11" type="primary">bioA</name>
    <name evidence="12" type="ORF">A2290_08350</name>
</gene>
<comment type="pathway">
    <text evidence="11">Cofactor biosynthesis; biotin biosynthesis; 7,8-diaminononanoate from 8-amino-7-oxononanoate (SAM route): step 1/1.</text>
</comment>
<keyword evidence="7 11" id="KW-0949">S-adenosyl-L-methionine</keyword>
<feature type="binding site" evidence="11">
    <location>
        <position position="308"/>
    </location>
    <ligand>
        <name>substrate</name>
    </ligand>
</feature>
<dbReference type="Gene3D" id="3.40.640.10">
    <property type="entry name" value="Type I PLP-dependent aspartate aminotransferase-like (Major domain)"/>
    <property type="match status" value="1"/>
</dbReference>
<comment type="subcellular location">
    <subcellularLocation>
        <location evidence="2 11">Cytoplasm</location>
    </subcellularLocation>
</comment>
<comment type="subunit">
    <text evidence="3 11">Homodimer.</text>
</comment>
<evidence type="ECO:0000256" key="9">
    <source>
        <dbReference type="ARBA" id="ARBA00022898"/>
    </source>
</evidence>
<comment type="similarity">
    <text evidence="10 11">Belongs to the class-III pyridoxal-phosphate-dependent aminotransferase family. BioA subfamily.</text>
</comment>
<evidence type="ECO:0000256" key="5">
    <source>
        <dbReference type="ARBA" id="ARBA00022576"/>
    </source>
</evidence>
<protein>
    <recommendedName>
        <fullName evidence="11">Adenosylmethionine-8-amino-7-oxononanoate aminotransferase</fullName>
        <ecNumber evidence="11">2.6.1.62</ecNumber>
    </recommendedName>
    <alternativeName>
        <fullName evidence="11">7,8-diamino-pelargonic acid aminotransferase</fullName>
        <shortName evidence="11">DAPA AT</shortName>
        <shortName evidence="11">DAPA aminotransferase</shortName>
    </alternativeName>
    <alternativeName>
        <fullName evidence="11">7,8-diaminononanoate synthase</fullName>
        <shortName evidence="11">DANS</shortName>
    </alternativeName>
    <alternativeName>
        <fullName evidence="11">Diaminopelargonic acid synthase</fullName>
    </alternativeName>
</protein>
<dbReference type="Pfam" id="PF00202">
    <property type="entry name" value="Aminotran_3"/>
    <property type="match status" value="1"/>
</dbReference>
<keyword evidence="9 11" id="KW-0663">Pyridoxal phosphate</keyword>
<dbReference type="AlphaFoldDB" id="A0A1F4S1L5"/>
<accession>A0A1F4S1L5</accession>
<comment type="caution">
    <text evidence="12">The sequence shown here is derived from an EMBL/GenBank/DDBJ whole genome shotgun (WGS) entry which is preliminary data.</text>
</comment>
<evidence type="ECO:0000256" key="7">
    <source>
        <dbReference type="ARBA" id="ARBA00022691"/>
    </source>
</evidence>
<dbReference type="SUPFAM" id="SSF53383">
    <property type="entry name" value="PLP-dependent transferases"/>
    <property type="match status" value="1"/>
</dbReference>
<comment type="function">
    <text evidence="11">Catalyzes the transfer of the alpha-amino group from S-adenosyl-L-methionine (SAM) to 7-keto-8-aminopelargonic acid (KAPA) to form 7,8-diaminopelargonic acid (DAPA). It is the only aminotransferase known to utilize SAM as an amino donor.</text>
</comment>
<evidence type="ECO:0000256" key="2">
    <source>
        <dbReference type="ARBA" id="ARBA00004496"/>
    </source>
</evidence>
<dbReference type="CDD" id="cd00610">
    <property type="entry name" value="OAT_like"/>
    <property type="match status" value="1"/>
</dbReference>
<dbReference type="PROSITE" id="PS00600">
    <property type="entry name" value="AA_TRANSFER_CLASS_3"/>
    <property type="match status" value="1"/>
</dbReference>
<evidence type="ECO:0000313" key="13">
    <source>
        <dbReference type="Proteomes" id="UP000177905"/>
    </source>
</evidence>
<dbReference type="HAMAP" id="MF_00834">
    <property type="entry name" value="BioA"/>
    <property type="match status" value="1"/>
</dbReference>
<comment type="catalytic activity">
    <reaction evidence="11">
        <text>(8S)-8-amino-7-oxononanoate + S-adenosyl-L-methionine = S-adenosyl-4-methylsulfanyl-2-oxobutanoate + (7R,8S)-7,8-diammoniononanoate</text>
        <dbReference type="Rhea" id="RHEA:16861"/>
        <dbReference type="ChEBI" id="CHEBI:16490"/>
        <dbReference type="ChEBI" id="CHEBI:59789"/>
        <dbReference type="ChEBI" id="CHEBI:149468"/>
        <dbReference type="ChEBI" id="CHEBI:149469"/>
        <dbReference type="EC" id="2.6.1.62"/>
    </reaction>
</comment>
<dbReference type="EC" id="2.6.1.62" evidence="11"/>
<evidence type="ECO:0000256" key="6">
    <source>
        <dbReference type="ARBA" id="ARBA00022679"/>
    </source>
</evidence>
<feature type="site" description="Participates in the substrate recognition with KAPA and in a stacking interaction with the adenine ring of SAM" evidence="11">
    <location>
        <position position="16"/>
    </location>
</feature>
<dbReference type="NCBIfam" id="TIGR00508">
    <property type="entry name" value="bioA"/>
    <property type="match status" value="1"/>
</dbReference>
<evidence type="ECO:0000256" key="1">
    <source>
        <dbReference type="ARBA" id="ARBA00001933"/>
    </source>
</evidence>
<dbReference type="InterPro" id="IPR015424">
    <property type="entry name" value="PyrdxlP-dep_Trfase"/>
</dbReference>
<dbReference type="InterPro" id="IPR015421">
    <property type="entry name" value="PyrdxlP-dep_Trfase_major"/>
</dbReference>
<evidence type="ECO:0000256" key="8">
    <source>
        <dbReference type="ARBA" id="ARBA00022756"/>
    </source>
</evidence>
<keyword evidence="6 11" id="KW-0808">Transferase</keyword>
<feature type="binding site" evidence="11">
    <location>
        <begin position="113"/>
        <end position="114"/>
    </location>
    <ligand>
        <name>pyridoxal 5'-phosphate</name>
        <dbReference type="ChEBI" id="CHEBI:597326"/>
    </ligand>
</feature>
<dbReference type="GO" id="GO:0005737">
    <property type="term" value="C:cytoplasm"/>
    <property type="evidence" value="ECO:0007669"/>
    <property type="project" value="UniProtKB-SubCell"/>
</dbReference>
<feature type="binding site" evidence="11">
    <location>
        <position position="273"/>
    </location>
    <ligand>
        <name>substrate</name>
    </ligand>
</feature>
<name>A0A1F4S1L5_UNCSA</name>
<sequence length="441" mass="49726">MERLQNKDKQYIWHPFTQMEDWKENSQLVIEEGDGIYLYDTDGNKYIDGISSLWVTVHGHNNKNINDAIKKQLDKVSHSTLLGLANVPSIKLAEKLIKITPKGLNKVFYSDNGSTAVEIALKMAFQYWQQNKRDQGIKVSRFRGGKTKFITLKNAYHGDTVGSVSVGGIELFHEIYKPLLFNAFQVSIDLKEIEKIMKTHHKEIAAMIVEPLIQGAAGMLLQPKGFLAGVRKLCTKYDIILICDEVATGFGRTGKMFACEHEKVSPDIMCIAKGLTGGYLPIAATLTTDKIYNAFLGPFESKKTFFHGHTYTGNPLGCAAAIANLEIFEKEKTLQKLQGKIAFMKKYLQKFWKLKHVGDIRQCGFMVGIELFADKKTKKPFPYKERIGHRVILEARRLGAILRPLGDVIVLMPPLGITLKELKKLLDITYESIDSVLQKDI</sequence>